<dbReference type="Proteomes" id="UP000248044">
    <property type="component" value="Chromosome"/>
</dbReference>
<dbReference type="Gene3D" id="3.40.640.10">
    <property type="entry name" value="Type I PLP-dependent aspartate aminotransferase-like (Major domain)"/>
    <property type="match status" value="1"/>
</dbReference>
<keyword evidence="3" id="KW-0028">Amino-acid biosynthesis</keyword>
<dbReference type="GO" id="GO:0004400">
    <property type="term" value="F:histidinol-phosphate transaminase activity"/>
    <property type="evidence" value="ECO:0007669"/>
    <property type="project" value="InterPro"/>
</dbReference>
<dbReference type="InterPro" id="IPR015421">
    <property type="entry name" value="PyrdxlP-dep_Trfase_major"/>
</dbReference>
<dbReference type="RefSeq" id="WP_110270675.1">
    <property type="nucleotide sequence ID" value="NZ_CP029289.2"/>
</dbReference>
<feature type="domain" description="Aminotransferase class I/classII large" evidence="9">
    <location>
        <begin position="30"/>
        <end position="346"/>
    </location>
</feature>
<dbReference type="GeneID" id="36832382"/>
<dbReference type="InterPro" id="IPR001917">
    <property type="entry name" value="Aminotrans_II_pyridoxalP_BS"/>
</dbReference>
<keyword evidence="5 8" id="KW-0663">Pyridoxal phosphate</keyword>
<dbReference type="CDD" id="cd00609">
    <property type="entry name" value="AAT_like"/>
    <property type="match status" value="1"/>
</dbReference>
<dbReference type="PANTHER" id="PTHR42885">
    <property type="entry name" value="HISTIDINOL-PHOSPHATE AMINOTRANSFERASE-RELATED"/>
    <property type="match status" value="1"/>
</dbReference>
<dbReference type="Pfam" id="PF00155">
    <property type="entry name" value="Aminotran_1_2"/>
    <property type="match status" value="1"/>
</dbReference>
<evidence type="ECO:0000313" key="11">
    <source>
        <dbReference type="Proteomes" id="UP000248044"/>
    </source>
</evidence>
<evidence type="ECO:0000313" key="10">
    <source>
        <dbReference type="EMBL" id="AWR94794.1"/>
    </source>
</evidence>
<evidence type="ECO:0000256" key="4">
    <source>
        <dbReference type="ARBA" id="ARBA00022679"/>
    </source>
</evidence>
<reference evidence="10 11" key="1">
    <citation type="submission" date="2018-05" db="EMBL/GenBank/DDBJ databases">
        <title>Complete Genome Sequences of Extremely Thermoacidophilic, Metal-Mobilizing Type-Strain Members of the Archaeal Family Sulfolobaceae: Acidianus brierleyi DSM-1651T, Acidianus sulfidivorans DSM-18786T, Metallosphaera hakonensis DSM-7519T, and Metallosphaera prunae DSM-10039T.</title>
        <authorList>
            <person name="Counts J.A."/>
            <person name="Kelly R.M."/>
        </authorList>
    </citation>
    <scope>NUCLEOTIDE SEQUENCE [LARGE SCALE GENOMIC DNA]</scope>
    <source>
        <strain evidence="10 11">DSM 1651</strain>
    </source>
</reference>
<name>A0A2U9IFS8_9CREN</name>
<comment type="pathway">
    <text evidence="7">Amino-acid biosynthesis.</text>
</comment>
<dbReference type="EMBL" id="CP029289">
    <property type="protein sequence ID" value="AWR94794.1"/>
    <property type="molecule type" value="Genomic_DNA"/>
</dbReference>
<evidence type="ECO:0000256" key="1">
    <source>
        <dbReference type="ARBA" id="ARBA00001933"/>
    </source>
</evidence>
<dbReference type="GO" id="GO:0000105">
    <property type="term" value="P:L-histidine biosynthetic process"/>
    <property type="evidence" value="ECO:0007669"/>
    <property type="project" value="UniProtKB-KW"/>
</dbReference>
<dbReference type="PROSITE" id="PS00599">
    <property type="entry name" value="AA_TRANSFER_CLASS_2"/>
    <property type="match status" value="1"/>
</dbReference>
<dbReference type="InterPro" id="IPR015424">
    <property type="entry name" value="PyrdxlP-dep_Trfase"/>
</dbReference>
<dbReference type="AlphaFoldDB" id="A0A2U9IFS8"/>
<evidence type="ECO:0000256" key="2">
    <source>
        <dbReference type="ARBA" id="ARBA00022576"/>
    </source>
</evidence>
<evidence type="ECO:0000256" key="8">
    <source>
        <dbReference type="RuleBase" id="RU003693"/>
    </source>
</evidence>
<dbReference type="InterPro" id="IPR015422">
    <property type="entry name" value="PyrdxlP-dep_Trfase_small"/>
</dbReference>
<evidence type="ECO:0000256" key="5">
    <source>
        <dbReference type="ARBA" id="ARBA00022898"/>
    </source>
</evidence>
<evidence type="ECO:0000259" key="9">
    <source>
        <dbReference type="Pfam" id="PF00155"/>
    </source>
</evidence>
<comment type="cofactor">
    <cofactor evidence="1 8">
        <name>pyridoxal 5'-phosphate</name>
        <dbReference type="ChEBI" id="CHEBI:597326"/>
    </cofactor>
</comment>
<evidence type="ECO:0000256" key="3">
    <source>
        <dbReference type="ARBA" id="ARBA00022605"/>
    </source>
</evidence>
<dbReference type="KEGG" id="abri:DFR85_09460"/>
<protein>
    <submittedName>
        <fullName evidence="10">Histidinol-phosphate transaminase</fullName>
    </submittedName>
</protein>
<dbReference type="InterPro" id="IPR004839">
    <property type="entry name" value="Aminotransferase_I/II_large"/>
</dbReference>
<comment type="similarity">
    <text evidence="8">Belongs to the class-II pyridoxal-phosphate-dependent aminotransferase family.</text>
</comment>
<sequence length="357" mass="40592">MIAPTDLRKILYTWLENAGEYNYDDIKEGLRLHLNESPYSPPDFIIENVEKYLTKGNRYQHPDLIARLRELAAEYSKVEPENILPTPGGDGALRTIFYNLTQPGDTVVYNFPSYSMYPVYSSVRGLNVIKINLKEDGDWWKEDLDLLYNKISNARLVIIDDPNNPTGSPMLKAKEDIISNIAEKINGLLIIDEAYYEFSGYTVKDFISKYKNVAIVRTLSKAFSLASFRVGYLIADKEVIKALTKATTPFDIPLPSLVAGISALENPSYAFNIANEIKKNRDFLYESIKKLGLKVYKSLTNFLFFKYDGDLIHPLLSKGIAIRRPISSYYRVTVGTLEQCTIFTQKLGEIIENSNTK</sequence>
<dbReference type="NCBIfam" id="TIGR01141">
    <property type="entry name" value="hisC"/>
    <property type="match status" value="1"/>
</dbReference>
<dbReference type="SUPFAM" id="SSF53383">
    <property type="entry name" value="PLP-dependent transferases"/>
    <property type="match status" value="1"/>
</dbReference>
<evidence type="ECO:0000256" key="6">
    <source>
        <dbReference type="ARBA" id="ARBA00023102"/>
    </source>
</evidence>
<keyword evidence="2" id="KW-0032">Aminotransferase</keyword>
<keyword evidence="6" id="KW-0368">Histidine biosynthesis</keyword>
<dbReference type="InterPro" id="IPR005861">
    <property type="entry name" value="HisP_aminotrans"/>
</dbReference>
<accession>A0A2U9IFS8</accession>
<dbReference type="PANTHER" id="PTHR42885:SF2">
    <property type="entry name" value="HISTIDINOL-PHOSPHATE AMINOTRANSFERASE"/>
    <property type="match status" value="1"/>
</dbReference>
<keyword evidence="4" id="KW-0808">Transferase</keyword>
<gene>
    <name evidence="10" type="primary">hisC</name>
    <name evidence="10" type="ORF">DFR85_09460</name>
</gene>
<dbReference type="GO" id="GO:0030170">
    <property type="term" value="F:pyridoxal phosphate binding"/>
    <property type="evidence" value="ECO:0007669"/>
    <property type="project" value="InterPro"/>
</dbReference>
<organism evidence="10 11">
    <name type="scientific">Acidianus brierleyi</name>
    <dbReference type="NCBI Taxonomy" id="41673"/>
    <lineage>
        <taxon>Archaea</taxon>
        <taxon>Thermoproteota</taxon>
        <taxon>Thermoprotei</taxon>
        <taxon>Sulfolobales</taxon>
        <taxon>Sulfolobaceae</taxon>
        <taxon>Acidianus</taxon>
    </lineage>
</organism>
<dbReference type="Gene3D" id="3.90.1150.10">
    <property type="entry name" value="Aspartate Aminotransferase, domain 1"/>
    <property type="match status" value="1"/>
</dbReference>
<evidence type="ECO:0000256" key="7">
    <source>
        <dbReference type="ARBA" id="ARBA00029440"/>
    </source>
</evidence>
<proteinExistence type="inferred from homology"/>
<keyword evidence="11" id="KW-1185">Reference proteome</keyword>
<dbReference type="OrthoDB" id="39225at2157"/>